<keyword evidence="2" id="KW-1185">Reference proteome</keyword>
<organism evidence="1 2">
    <name type="scientific">Gossypium arboreum</name>
    <name type="common">Tree cotton</name>
    <name type="synonym">Gossypium nanking</name>
    <dbReference type="NCBI Taxonomy" id="29729"/>
    <lineage>
        <taxon>Eukaryota</taxon>
        <taxon>Viridiplantae</taxon>
        <taxon>Streptophyta</taxon>
        <taxon>Embryophyta</taxon>
        <taxon>Tracheophyta</taxon>
        <taxon>Spermatophyta</taxon>
        <taxon>Magnoliopsida</taxon>
        <taxon>eudicotyledons</taxon>
        <taxon>Gunneridae</taxon>
        <taxon>Pentapetalae</taxon>
        <taxon>rosids</taxon>
        <taxon>malvids</taxon>
        <taxon>Malvales</taxon>
        <taxon>Malvaceae</taxon>
        <taxon>Malvoideae</taxon>
        <taxon>Gossypium</taxon>
    </lineage>
</organism>
<dbReference type="Proteomes" id="UP001358586">
    <property type="component" value="Chromosome 9"/>
</dbReference>
<protein>
    <submittedName>
        <fullName evidence="1">Uncharacterized protein</fullName>
    </submittedName>
</protein>
<gene>
    <name evidence="1" type="ORF">PVK06_031301</name>
</gene>
<dbReference type="PANTHER" id="PTHR34360:SF2">
    <property type="entry name" value="MYOSIN HEAVY CHAIN-LIKE PROTEIN"/>
    <property type="match status" value="1"/>
</dbReference>
<name>A0ABR0NQQ0_GOSAR</name>
<sequence>MVAGMSLLVRQFNLSVNLNNNDHNLLIRELDDTKLKLSRLESVLEETIQSIDAKTLLLKEREKLFEDMENKITYLQSVISTLKDDSLLADENLRLYKRRFVRLLWDASRKNNFELHVLESEAQDTEDRVEAVNLKVEKMAEVVTEQWIQIPHLEQALQLAQVLPSMDPINISYSSIHKEFFNDLFERHLPRMLGALEYYSFGKGSTIKYYMSQALQQLRRFYSAIKKYHHQTLKVQQRIQSLQAGKAKA</sequence>
<accession>A0ABR0NQQ0</accession>
<evidence type="ECO:0000313" key="2">
    <source>
        <dbReference type="Proteomes" id="UP001358586"/>
    </source>
</evidence>
<evidence type="ECO:0000313" key="1">
    <source>
        <dbReference type="EMBL" id="KAK5803653.1"/>
    </source>
</evidence>
<dbReference type="EMBL" id="JARKNE010000009">
    <property type="protein sequence ID" value="KAK5803653.1"/>
    <property type="molecule type" value="Genomic_DNA"/>
</dbReference>
<dbReference type="PANTHER" id="PTHR34360">
    <property type="entry name" value="OS08G0519400 PROTEIN"/>
    <property type="match status" value="1"/>
</dbReference>
<reference evidence="1 2" key="1">
    <citation type="submission" date="2023-03" db="EMBL/GenBank/DDBJ databases">
        <title>WGS of Gossypium arboreum.</title>
        <authorList>
            <person name="Yu D."/>
        </authorList>
    </citation>
    <scope>NUCLEOTIDE SEQUENCE [LARGE SCALE GENOMIC DNA]</scope>
    <source>
        <tissue evidence="1">Leaf</tissue>
    </source>
</reference>
<comment type="caution">
    <text evidence="1">The sequence shown here is derived from an EMBL/GenBank/DDBJ whole genome shotgun (WGS) entry which is preliminary data.</text>
</comment>
<proteinExistence type="predicted"/>